<evidence type="ECO:0000256" key="5">
    <source>
        <dbReference type="ARBA" id="ARBA00023136"/>
    </source>
</evidence>
<evidence type="ECO:0000256" key="8">
    <source>
        <dbReference type="SAM" id="Phobius"/>
    </source>
</evidence>
<feature type="transmembrane region" description="Helical" evidence="8">
    <location>
        <begin position="483"/>
        <end position="504"/>
    </location>
</feature>
<evidence type="ECO:0000256" key="4">
    <source>
        <dbReference type="ARBA" id="ARBA00022989"/>
    </source>
</evidence>
<name>A0A8J2PUS4_9HEXA</name>
<evidence type="ECO:0000313" key="10">
    <source>
        <dbReference type="Proteomes" id="UP000708208"/>
    </source>
</evidence>
<keyword evidence="10" id="KW-1185">Reference proteome</keyword>
<keyword evidence="3 8" id="KW-0812">Transmembrane</keyword>
<keyword evidence="6" id="KW-0675">Receptor</keyword>
<feature type="transmembrane region" description="Helical" evidence="8">
    <location>
        <begin position="218"/>
        <end position="241"/>
    </location>
</feature>
<evidence type="ECO:0000256" key="6">
    <source>
        <dbReference type="ARBA" id="ARBA00023170"/>
    </source>
</evidence>
<reference evidence="9" key="1">
    <citation type="submission" date="2021-06" db="EMBL/GenBank/DDBJ databases">
        <authorList>
            <person name="Hodson N. C."/>
            <person name="Mongue J. A."/>
            <person name="Jaron S. K."/>
        </authorList>
    </citation>
    <scope>NUCLEOTIDE SEQUENCE</scope>
</reference>
<keyword evidence="7" id="KW-0325">Glycoprotein</keyword>
<feature type="transmembrane region" description="Helical" evidence="8">
    <location>
        <begin position="291"/>
        <end position="316"/>
    </location>
</feature>
<gene>
    <name evidence="9" type="ORF">AFUS01_LOCUS43329</name>
</gene>
<evidence type="ECO:0000256" key="3">
    <source>
        <dbReference type="ARBA" id="ARBA00022692"/>
    </source>
</evidence>
<comment type="caution">
    <text evidence="9">The sequence shown here is derived from an EMBL/GenBank/DDBJ whole genome shotgun (WGS) entry which is preliminary data.</text>
</comment>
<accession>A0A8J2PUS4</accession>
<comment type="subcellular location">
    <subcellularLocation>
        <location evidence="1">Cell membrane</location>
        <topology evidence="1">Multi-pass membrane protein</topology>
    </subcellularLocation>
</comment>
<dbReference type="Proteomes" id="UP000708208">
    <property type="component" value="Unassembled WGS sequence"/>
</dbReference>
<proteinExistence type="predicted"/>
<protein>
    <submittedName>
        <fullName evidence="9">Uncharacterized protein</fullName>
    </submittedName>
</protein>
<organism evidence="9 10">
    <name type="scientific">Allacma fusca</name>
    <dbReference type="NCBI Taxonomy" id="39272"/>
    <lineage>
        <taxon>Eukaryota</taxon>
        <taxon>Metazoa</taxon>
        <taxon>Ecdysozoa</taxon>
        <taxon>Arthropoda</taxon>
        <taxon>Hexapoda</taxon>
        <taxon>Collembola</taxon>
        <taxon>Symphypleona</taxon>
        <taxon>Sminthuridae</taxon>
        <taxon>Allacma</taxon>
    </lineage>
</organism>
<sequence length="561" mass="64569">MRCITYRAFNRENEEEIPENYWKINFIRRLCNVVVLFNNSRNNVTVNKWKVVAPRHLGAEKPVDISSRRLLKTDSLTTEIKPFSFKFDFQGKDLRIAVPVSRLVTYEQIELYRKHGLYNFQVTQISDVADMLNATLKICPNDISAGFGNQFPNGTWSSYIGNLMDDQVDMTAPLFPFPFQYSAILMSKGVDYSSLKFFVPLPRKDKISLIFLAKPFGLTIWISIVVLIIINAITVHFLVAYSQSTEGDTLNRFQVLKLVLNKVLTIAHVLLDQPMSDNDLEEAKNISGIRIVYLFWFLGAFVLGNIYKSIVVSILVQPVYIRPPLTVSELIQSDFQLNFLFYKTFNFDERLTWPKDLKYPVKDFGGDISACLQSLLEGNNVCLFAFTFLYVFAADNLVDGSGRLEFLVSKDSLYSHASAFTVSQRNPHLKSALDRLVDFIIEGSLVSRWVEMSFYQRSLKTIHRRQGVTSLNSLEDNIVDKKLMMYPVYILLFGIFIGIVMLSYETLANYIHNLHVSREESNLNSCYSKRIIPSEAREKCSNENNVKLIFESWRQQARNNK</sequence>
<evidence type="ECO:0000313" key="9">
    <source>
        <dbReference type="EMBL" id="CAG7833744.1"/>
    </source>
</evidence>
<keyword evidence="2" id="KW-1003">Cell membrane</keyword>
<dbReference type="GO" id="GO:0005886">
    <property type="term" value="C:plasma membrane"/>
    <property type="evidence" value="ECO:0007669"/>
    <property type="project" value="UniProtKB-SubCell"/>
</dbReference>
<keyword evidence="4 8" id="KW-1133">Transmembrane helix</keyword>
<dbReference type="PANTHER" id="PTHR42643">
    <property type="entry name" value="IONOTROPIC RECEPTOR 20A-RELATED"/>
    <property type="match status" value="1"/>
</dbReference>
<evidence type="ECO:0000256" key="2">
    <source>
        <dbReference type="ARBA" id="ARBA00022475"/>
    </source>
</evidence>
<keyword evidence="5 8" id="KW-0472">Membrane</keyword>
<dbReference type="InterPro" id="IPR052192">
    <property type="entry name" value="Insect_Ionotropic_Sensory_Rcpt"/>
</dbReference>
<evidence type="ECO:0000256" key="1">
    <source>
        <dbReference type="ARBA" id="ARBA00004651"/>
    </source>
</evidence>
<dbReference type="EMBL" id="CAJVCH010570004">
    <property type="protein sequence ID" value="CAG7833744.1"/>
    <property type="molecule type" value="Genomic_DNA"/>
</dbReference>
<evidence type="ECO:0000256" key="7">
    <source>
        <dbReference type="ARBA" id="ARBA00023180"/>
    </source>
</evidence>
<dbReference type="AlphaFoldDB" id="A0A8J2PUS4"/>
<dbReference type="PANTHER" id="PTHR42643:SF24">
    <property type="entry name" value="IONOTROPIC RECEPTOR 60A"/>
    <property type="match status" value="1"/>
</dbReference>